<dbReference type="InParanoid" id="A0A0V0R6V7"/>
<dbReference type="AlphaFoldDB" id="A0A0V0R6V7"/>
<protein>
    <submittedName>
        <fullName evidence="2">Uncharacterized protein</fullName>
    </submittedName>
</protein>
<dbReference type="Proteomes" id="UP000054937">
    <property type="component" value="Unassembled WGS sequence"/>
</dbReference>
<gene>
    <name evidence="2" type="ORF">PPERSA_05288</name>
</gene>
<reference evidence="2 3" key="1">
    <citation type="journal article" date="2015" name="Sci. Rep.">
        <title>Genome of the facultative scuticociliatosis pathogen Pseudocohnilembus persalinus provides insight into its virulence through horizontal gene transfer.</title>
        <authorList>
            <person name="Xiong J."/>
            <person name="Wang G."/>
            <person name="Cheng J."/>
            <person name="Tian M."/>
            <person name="Pan X."/>
            <person name="Warren A."/>
            <person name="Jiang C."/>
            <person name="Yuan D."/>
            <person name="Miao W."/>
        </authorList>
    </citation>
    <scope>NUCLEOTIDE SEQUENCE [LARGE SCALE GENOMIC DNA]</scope>
    <source>
        <strain evidence="2">36N120E</strain>
    </source>
</reference>
<dbReference type="EMBL" id="LDAU01000042">
    <property type="protein sequence ID" value="KRX09896.1"/>
    <property type="molecule type" value="Genomic_DNA"/>
</dbReference>
<feature type="coiled-coil region" evidence="1">
    <location>
        <begin position="195"/>
        <end position="226"/>
    </location>
</feature>
<dbReference type="FunCoup" id="A0A0V0R6V7">
    <property type="interactions" value="13"/>
</dbReference>
<name>A0A0V0R6V7_PSEPJ</name>
<sequence length="425" mass="51087">MVEKSNMQCQKDGHQSLKFLYLNMSSDNKEDLFLCPICISQQLTNKKEISQINLFIKHLKNDQVNNENLFGWPPIQDENHQKIYQIHQSNLKEFGQKNEHLFNYLKKKINDFYDNYQKQIIQEIQQKQKQTILQLENICNNFQNFDEEFINIQEIIKQFDIKDFREKFQEFQQKKIDIDQFFDFKQQQNAKVYNNDEIYNSLKAQQQNLEKLKKDLEIEFAKIDEATDPFKKYQPNLKIMPKKQQYLKFYKSNCNSHNNDGQFEIDNDQQLIKFNSNQRTYIYSENLQQQQEYHLRFTMDTKNRVQNIYLAFSLTSGVQKKSKDLFTDHYVIIFNGNGNSYANGREFQVSGKQFKEFFKDNETILNVVFNIEKEMMEIYDDDRISYQKLNFENYCGNFEEWVLGISFGKVTLFSNCTGSIIQFIE</sequence>
<keyword evidence="3" id="KW-1185">Reference proteome</keyword>
<comment type="caution">
    <text evidence="2">The sequence shown here is derived from an EMBL/GenBank/DDBJ whole genome shotgun (WGS) entry which is preliminary data.</text>
</comment>
<organism evidence="2 3">
    <name type="scientific">Pseudocohnilembus persalinus</name>
    <name type="common">Ciliate</name>
    <dbReference type="NCBI Taxonomy" id="266149"/>
    <lineage>
        <taxon>Eukaryota</taxon>
        <taxon>Sar</taxon>
        <taxon>Alveolata</taxon>
        <taxon>Ciliophora</taxon>
        <taxon>Intramacronucleata</taxon>
        <taxon>Oligohymenophorea</taxon>
        <taxon>Scuticociliatia</taxon>
        <taxon>Philasterida</taxon>
        <taxon>Pseudocohnilembidae</taxon>
        <taxon>Pseudocohnilembus</taxon>
    </lineage>
</organism>
<accession>A0A0V0R6V7</accession>
<evidence type="ECO:0000256" key="1">
    <source>
        <dbReference type="SAM" id="Coils"/>
    </source>
</evidence>
<dbReference type="OMA" id="ENICNNF"/>
<keyword evidence="1" id="KW-0175">Coiled coil</keyword>
<evidence type="ECO:0000313" key="2">
    <source>
        <dbReference type="EMBL" id="KRX09896.1"/>
    </source>
</evidence>
<evidence type="ECO:0000313" key="3">
    <source>
        <dbReference type="Proteomes" id="UP000054937"/>
    </source>
</evidence>
<proteinExistence type="predicted"/>